<proteinExistence type="inferred from homology"/>
<dbReference type="InterPro" id="IPR028081">
    <property type="entry name" value="Leu-bd"/>
</dbReference>
<evidence type="ECO:0000313" key="5">
    <source>
        <dbReference type="Proteomes" id="UP000070186"/>
    </source>
</evidence>
<reference evidence="4 5" key="1">
    <citation type="submission" date="2015-12" db="EMBL/GenBank/DDBJ databases">
        <title>Nitrous oxide reduction kinetics distinguish bacteria harboring typical versus atypical NosZ.</title>
        <authorList>
            <person name="Yoon S."/>
            <person name="Nissen S."/>
            <person name="Park D."/>
            <person name="Sanford R.A."/>
            <person name="Loeffler F.E."/>
        </authorList>
    </citation>
    <scope>NUCLEOTIDE SEQUENCE [LARGE SCALE GENOMIC DNA]</scope>
    <source>
        <strain evidence="4 5">ATCC BAA-841</strain>
    </source>
</reference>
<evidence type="ECO:0000256" key="1">
    <source>
        <dbReference type="ARBA" id="ARBA00010062"/>
    </source>
</evidence>
<organism evidence="4 5">
    <name type="scientific">Dechloromonas denitrificans</name>
    <dbReference type="NCBI Taxonomy" id="281362"/>
    <lineage>
        <taxon>Bacteria</taxon>
        <taxon>Pseudomonadati</taxon>
        <taxon>Pseudomonadota</taxon>
        <taxon>Betaproteobacteria</taxon>
        <taxon>Rhodocyclales</taxon>
        <taxon>Azonexaceae</taxon>
        <taxon>Dechloromonas</taxon>
    </lineage>
</organism>
<gene>
    <name evidence="4" type="ORF">AT959_19060</name>
</gene>
<dbReference type="Gene3D" id="3.40.50.2300">
    <property type="match status" value="2"/>
</dbReference>
<name>A0A133XDB9_9RHOO</name>
<sequence>MNDLRCALFGALVFCVSLGLTLPAKALSGAPILLGQSAPLSGPLAELGSEYRDGALAYFKWVNSKGGVHGRKIELQTLDDGYVVEKSVDNAKKLLADDNMLALFGMFGSANYAALMPLINERAVPSLAPYTGSDELRAQASPTTFWLRASYGDETEKIIAQLTTLGIDRIAVFYQNDAFGKAGLAGVEGALKKRGLKLHGAGSYDKTTNDVGAAVQAIAKANPQAVVMVSTYKPTAAFVKQMRQTGLMPQFFALSVVGYKALQSELGNEVVGIAISQVVPYPWSGTTAVVREFAALPKEMQPKSGITYTTLEGYLAARVMVEALNRAGPQAGREKLQAALESMRAYDMGGFAVSYSGKERLGSRFVEVTIVGNSGRLMR</sequence>
<dbReference type="InterPro" id="IPR028082">
    <property type="entry name" value="Peripla_BP_I"/>
</dbReference>
<dbReference type="Proteomes" id="UP000070186">
    <property type="component" value="Unassembled WGS sequence"/>
</dbReference>
<dbReference type="RefSeq" id="WP_066886909.1">
    <property type="nucleotide sequence ID" value="NZ_LODL01000040.1"/>
</dbReference>
<evidence type="ECO:0000259" key="3">
    <source>
        <dbReference type="Pfam" id="PF13458"/>
    </source>
</evidence>
<evidence type="ECO:0000313" key="4">
    <source>
        <dbReference type="EMBL" id="KXB28931.1"/>
    </source>
</evidence>
<comment type="similarity">
    <text evidence="1">Belongs to the leucine-binding protein family.</text>
</comment>
<accession>A0A133XDB9</accession>
<dbReference type="EMBL" id="LODL01000040">
    <property type="protein sequence ID" value="KXB28931.1"/>
    <property type="molecule type" value="Genomic_DNA"/>
</dbReference>
<dbReference type="STRING" id="281362.AT959_19060"/>
<keyword evidence="5" id="KW-1185">Reference proteome</keyword>
<dbReference type="Pfam" id="PF13458">
    <property type="entry name" value="Peripla_BP_6"/>
    <property type="match status" value="1"/>
</dbReference>
<dbReference type="PANTHER" id="PTHR47235">
    <property type="entry name" value="BLR6548 PROTEIN"/>
    <property type="match status" value="1"/>
</dbReference>
<dbReference type="SUPFAM" id="SSF53822">
    <property type="entry name" value="Periplasmic binding protein-like I"/>
    <property type="match status" value="1"/>
</dbReference>
<comment type="caution">
    <text evidence="4">The sequence shown here is derived from an EMBL/GenBank/DDBJ whole genome shotgun (WGS) entry which is preliminary data.</text>
</comment>
<dbReference type="CDD" id="cd06326">
    <property type="entry name" value="PBP1_ABC_ligand_binding-like"/>
    <property type="match status" value="1"/>
</dbReference>
<evidence type="ECO:0000256" key="2">
    <source>
        <dbReference type="ARBA" id="ARBA00022729"/>
    </source>
</evidence>
<keyword evidence="2" id="KW-0732">Signal</keyword>
<feature type="domain" description="Leucine-binding protein" evidence="3">
    <location>
        <begin position="32"/>
        <end position="356"/>
    </location>
</feature>
<dbReference type="PANTHER" id="PTHR47235:SF1">
    <property type="entry name" value="BLR6548 PROTEIN"/>
    <property type="match status" value="1"/>
</dbReference>
<dbReference type="AlphaFoldDB" id="A0A133XDB9"/>
<protein>
    <submittedName>
        <fullName evidence="4">ABC transporter substrate-binding protein</fullName>
    </submittedName>
</protein>